<dbReference type="GO" id="GO:0012505">
    <property type="term" value="C:endomembrane system"/>
    <property type="evidence" value="ECO:0007669"/>
    <property type="project" value="UniProtKB-SubCell"/>
</dbReference>
<dbReference type="PANTHER" id="PTHR42829">
    <property type="entry name" value="NADH-UBIQUINONE OXIDOREDUCTASE CHAIN 5"/>
    <property type="match status" value="1"/>
</dbReference>
<dbReference type="RefSeq" id="WP_168921003.1">
    <property type="nucleotide sequence ID" value="NZ_CP051461.1"/>
</dbReference>
<evidence type="ECO:0000259" key="10">
    <source>
        <dbReference type="Pfam" id="PF00662"/>
    </source>
</evidence>
<evidence type="ECO:0000256" key="3">
    <source>
        <dbReference type="ARBA" id="ARBA00022475"/>
    </source>
</evidence>
<gene>
    <name evidence="11" type="primary">nuoL_1</name>
    <name evidence="7" type="synonym">dabB</name>
    <name evidence="11" type="ORF">HC248_00348</name>
</gene>
<organism evidence="11 12">
    <name type="scientific">Polaromonas vacuolata</name>
    <dbReference type="NCBI Taxonomy" id="37448"/>
    <lineage>
        <taxon>Bacteria</taxon>
        <taxon>Pseudomonadati</taxon>
        <taxon>Pseudomonadota</taxon>
        <taxon>Betaproteobacteria</taxon>
        <taxon>Burkholderiales</taxon>
        <taxon>Comamonadaceae</taxon>
        <taxon>Polaromonas</taxon>
    </lineage>
</organism>
<feature type="transmembrane region" description="Helical" evidence="7">
    <location>
        <begin position="15"/>
        <end position="37"/>
    </location>
</feature>
<evidence type="ECO:0000256" key="8">
    <source>
        <dbReference type="RuleBase" id="RU000320"/>
    </source>
</evidence>
<evidence type="ECO:0000259" key="9">
    <source>
        <dbReference type="Pfam" id="PF00361"/>
    </source>
</evidence>
<feature type="transmembrane region" description="Helical" evidence="7">
    <location>
        <begin position="377"/>
        <end position="400"/>
    </location>
</feature>
<comment type="subunit">
    <text evidence="7">Forms a complex with DabA.</text>
</comment>
<dbReference type="GO" id="GO:0042773">
    <property type="term" value="P:ATP synthesis coupled electron transport"/>
    <property type="evidence" value="ECO:0007669"/>
    <property type="project" value="InterPro"/>
</dbReference>
<feature type="transmembrane region" description="Helical" evidence="7">
    <location>
        <begin position="434"/>
        <end position="460"/>
    </location>
</feature>
<dbReference type="PRINTS" id="PR01434">
    <property type="entry name" value="NADHDHGNASE5"/>
</dbReference>
<reference evidence="11 12" key="1">
    <citation type="submission" date="2020-04" db="EMBL/GenBank/DDBJ databases">
        <title>Complete genome of a Psychrophilic, Marine, Gas Vacuolate Bacterium Polaromonas vacuolata KCTC 22033T.</title>
        <authorList>
            <person name="Hwang K."/>
            <person name="Kim K.M."/>
        </authorList>
    </citation>
    <scope>NUCLEOTIDE SEQUENCE [LARGE SCALE GENOMIC DNA]</scope>
    <source>
        <strain evidence="11 12">KCTC 22033</strain>
    </source>
</reference>
<feature type="domain" description="NADH-Ubiquinone oxidoreductase (complex I) chain 5 N-terminal" evidence="10">
    <location>
        <begin position="84"/>
        <end position="125"/>
    </location>
</feature>
<feature type="transmembrane region" description="Helical" evidence="7">
    <location>
        <begin position="472"/>
        <end position="492"/>
    </location>
</feature>
<dbReference type="InterPro" id="IPR001516">
    <property type="entry name" value="Proton_antipo_N"/>
</dbReference>
<evidence type="ECO:0000256" key="2">
    <source>
        <dbReference type="ARBA" id="ARBA00022448"/>
    </source>
</evidence>
<dbReference type="Proteomes" id="UP000502041">
    <property type="component" value="Chromosome"/>
</dbReference>
<feature type="transmembrane region" description="Helical" evidence="7">
    <location>
        <begin position="93"/>
        <end position="113"/>
    </location>
</feature>
<proteinExistence type="inferred from homology"/>
<dbReference type="HAMAP" id="MF_00862">
    <property type="entry name" value="DabB"/>
    <property type="match status" value="1"/>
</dbReference>
<feature type="transmembrane region" description="Helical" evidence="7">
    <location>
        <begin position="188"/>
        <end position="206"/>
    </location>
</feature>
<evidence type="ECO:0000256" key="5">
    <source>
        <dbReference type="ARBA" id="ARBA00022989"/>
    </source>
</evidence>
<evidence type="ECO:0000256" key="4">
    <source>
        <dbReference type="ARBA" id="ARBA00022692"/>
    </source>
</evidence>
<dbReference type="InterPro" id="IPR001750">
    <property type="entry name" value="ND/Mrp_TM"/>
</dbReference>
<dbReference type="Pfam" id="PF00662">
    <property type="entry name" value="Proton_antipo_N"/>
    <property type="match status" value="1"/>
</dbReference>
<feature type="transmembrane region" description="Helical" evidence="7">
    <location>
        <begin position="218"/>
        <end position="236"/>
    </location>
</feature>
<feature type="transmembrane region" description="Helical" evidence="7">
    <location>
        <begin position="288"/>
        <end position="311"/>
    </location>
</feature>
<evidence type="ECO:0000313" key="12">
    <source>
        <dbReference type="Proteomes" id="UP000502041"/>
    </source>
</evidence>
<feature type="domain" description="NADH:quinone oxidoreductase/Mrp antiporter transmembrane" evidence="9">
    <location>
        <begin position="143"/>
        <end position="364"/>
    </location>
</feature>
<name>A0A6H2H5F9_9BURK</name>
<feature type="transmembrane region" description="Helical" evidence="7">
    <location>
        <begin position="49"/>
        <end position="73"/>
    </location>
</feature>
<dbReference type="AlphaFoldDB" id="A0A6H2H5F9"/>
<protein>
    <recommendedName>
        <fullName evidence="7">Probable inorganic carbon transporter subunit DabB</fullName>
    </recommendedName>
</protein>
<feature type="transmembrane region" description="Helical" evidence="7">
    <location>
        <begin position="149"/>
        <end position="168"/>
    </location>
</feature>
<keyword evidence="4 7" id="KW-0812">Transmembrane</keyword>
<dbReference type="KEGG" id="pvac:HC248_00348"/>
<comment type="function">
    <text evidence="7">Part of an energy-coupled inorganic carbon pump.</text>
</comment>
<dbReference type="GO" id="GO:0003954">
    <property type="term" value="F:NADH dehydrogenase activity"/>
    <property type="evidence" value="ECO:0007669"/>
    <property type="project" value="TreeGrafter"/>
</dbReference>
<sequence length="534" mass="57762">MIFYWIDLVVLRTGLILAIPLIFLTLCGLVNFAVLSLPNCWRVARIGSFFALVFSVLTMLATLLGPAQVLPLLAPLTLAGVDVLSLNLRADMLGSSVLLLVGFIAWVIVQFSASYLAGDRGQRRYICFLMAALTAVSLVLITNNLFVLALAWLATSVAMGRLLSFYSARPPALVAAHKKFLISRSADALLLICLVLLAWCLGSLEIDQVLLRAAALPVLPVALHVAVVLLVLAVILKCAQLPFHGWLIQVMEAPTPVSALMHAGVVNLGGFVLIRLGMLVSQVPTAQILLVVVGSTTAVIAALVMMTRISIKVSLAWSTCAQMGFMLMQCGLGAFDLALLHLLAHSLYKAHSFLAAGGVVKRTRIAQMTAPAAPVSLLRLLSGAVVGVGMVFVAGWVWGIEFNVQPALWVLALVLSLALAPLLLHPIAGKGVMAWPLVLLSAFVVANIYFALHSVFVLWVAVRYDAPSTFELIWVMTCFGLLFCLQSVIAAYPQGAVARRLYPWFYAGLFLDHWFTRAAFKLWPLRLKSMTVKN</sequence>
<dbReference type="NCBIfam" id="NF006029">
    <property type="entry name" value="PRK08168.1"/>
    <property type="match status" value="1"/>
</dbReference>
<evidence type="ECO:0000256" key="6">
    <source>
        <dbReference type="ARBA" id="ARBA00023136"/>
    </source>
</evidence>
<evidence type="ECO:0000256" key="1">
    <source>
        <dbReference type="ARBA" id="ARBA00004127"/>
    </source>
</evidence>
<dbReference type="InterPro" id="IPR003945">
    <property type="entry name" value="NU5C-like"/>
</dbReference>
<feature type="transmembrane region" description="Helical" evidence="7">
    <location>
        <begin position="407"/>
        <end position="428"/>
    </location>
</feature>
<comment type="subcellular location">
    <subcellularLocation>
        <location evidence="7">Cell membrane</location>
        <topology evidence="7">Multi-pass membrane protein</topology>
    </subcellularLocation>
    <subcellularLocation>
        <location evidence="1">Endomembrane system</location>
        <topology evidence="1">Multi-pass membrane protein</topology>
    </subcellularLocation>
    <subcellularLocation>
        <location evidence="8">Membrane</location>
        <topology evidence="8">Multi-pass membrane protein</topology>
    </subcellularLocation>
</comment>
<feature type="transmembrane region" description="Helical" evidence="7">
    <location>
        <begin position="323"/>
        <end position="344"/>
    </location>
</feature>
<keyword evidence="5 7" id="KW-1133">Transmembrane helix</keyword>
<keyword evidence="6 7" id="KW-0472">Membrane</keyword>
<feature type="transmembrane region" description="Helical" evidence="7">
    <location>
        <begin position="257"/>
        <end position="276"/>
    </location>
</feature>
<dbReference type="PANTHER" id="PTHR42829:SF1">
    <property type="entry name" value="INORGANIC CARBON TRANSPORTER SUBUNIT DABB-RELATED"/>
    <property type="match status" value="1"/>
</dbReference>
<keyword evidence="3 7" id="KW-1003">Cell membrane</keyword>
<keyword evidence="2 7" id="KW-0813">Transport</keyword>
<dbReference type="GO" id="GO:0008137">
    <property type="term" value="F:NADH dehydrogenase (ubiquinone) activity"/>
    <property type="evidence" value="ECO:0007669"/>
    <property type="project" value="InterPro"/>
</dbReference>
<dbReference type="GO" id="GO:0005886">
    <property type="term" value="C:plasma membrane"/>
    <property type="evidence" value="ECO:0007669"/>
    <property type="project" value="UniProtKB-SubCell"/>
</dbReference>
<dbReference type="InterPro" id="IPR046396">
    <property type="entry name" value="Transporter_DabB"/>
</dbReference>
<accession>A0A6H2H5F9</accession>
<evidence type="ECO:0000313" key="11">
    <source>
        <dbReference type="EMBL" id="QJC55085.1"/>
    </source>
</evidence>
<evidence type="ECO:0000256" key="7">
    <source>
        <dbReference type="HAMAP-Rule" id="MF_00862"/>
    </source>
</evidence>
<dbReference type="Pfam" id="PF00361">
    <property type="entry name" value="Proton_antipo_M"/>
    <property type="match status" value="1"/>
</dbReference>
<dbReference type="EMBL" id="CP051461">
    <property type="protein sequence ID" value="QJC55085.1"/>
    <property type="molecule type" value="Genomic_DNA"/>
</dbReference>
<keyword evidence="12" id="KW-1185">Reference proteome</keyword>
<comment type="similarity">
    <text evidence="7">Belongs to the inorganic carbon transporter (TC 9.A.2) DabB family.</text>
</comment>
<keyword evidence="11" id="KW-0560">Oxidoreductase</keyword>
<feature type="transmembrane region" description="Helical" evidence="7">
    <location>
        <begin position="125"/>
        <end position="143"/>
    </location>
</feature>
<dbReference type="GO" id="GO:0015990">
    <property type="term" value="P:electron transport coupled proton transport"/>
    <property type="evidence" value="ECO:0007669"/>
    <property type="project" value="TreeGrafter"/>
</dbReference>